<dbReference type="AlphaFoldDB" id="A0A178MFK4"/>
<sequence>MIMAMAATAPLPLRAAEPPTYTLAVVPQFDLRQLESAWRPIIERLEASTGVRFVLVTEQSIPLFEKGLHAGAYDFAYMNPFHYVLANRRQGYAALVRDTETPLSGLVVVRKDSGITDVKALNGRKVAFPAPNAFGAALIPRAEFVRKFGIQITESYVRSHDSAYLNVVLGLADAAGGIRATFERQKPEIREMLRVVHETAAYTPHPLAAHPRVSADLVSRVKAEMLNIGRDPAMAPLLAAIPIKTIGIAADSDYDSLRILGLEAFVVEP</sequence>
<proteinExistence type="predicted"/>
<evidence type="ECO:0000313" key="2">
    <source>
        <dbReference type="Proteomes" id="UP000078428"/>
    </source>
</evidence>
<dbReference type="SUPFAM" id="SSF53850">
    <property type="entry name" value="Periplasmic binding protein-like II"/>
    <property type="match status" value="1"/>
</dbReference>
<gene>
    <name evidence="1" type="ORF">A6A04_06105</name>
</gene>
<comment type="caution">
    <text evidence="1">The sequence shown here is derived from an EMBL/GenBank/DDBJ whole genome shotgun (WGS) entry which is preliminary data.</text>
</comment>
<protein>
    <submittedName>
        <fullName evidence="1">Phosphate ABC transporter</fullName>
    </submittedName>
</protein>
<dbReference type="Proteomes" id="UP000078428">
    <property type="component" value="Unassembled WGS sequence"/>
</dbReference>
<keyword evidence="2" id="KW-1185">Reference proteome</keyword>
<accession>A0A178MFK4</accession>
<organism evidence="1 2">
    <name type="scientific">Paramagnetospirillum marisnigri</name>
    <dbReference type="NCBI Taxonomy" id="1285242"/>
    <lineage>
        <taxon>Bacteria</taxon>
        <taxon>Pseudomonadati</taxon>
        <taxon>Pseudomonadota</taxon>
        <taxon>Alphaproteobacteria</taxon>
        <taxon>Rhodospirillales</taxon>
        <taxon>Magnetospirillaceae</taxon>
        <taxon>Paramagnetospirillum</taxon>
    </lineage>
</organism>
<dbReference type="PANTHER" id="PTHR35841:SF1">
    <property type="entry name" value="PHOSPHONATES-BINDING PERIPLASMIC PROTEIN"/>
    <property type="match status" value="1"/>
</dbReference>
<name>A0A178MFK4_9PROT</name>
<dbReference type="Gene3D" id="3.40.190.10">
    <property type="entry name" value="Periplasmic binding protein-like II"/>
    <property type="match status" value="2"/>
</dbReference>
<reference evidence="1 2" key="1">
    <citation type="submission" date="2016-04" db="EMBL/GenBank/DDBJ databases">
        <title>Draft genome sequence of freshwater magnetotactic bacteria Magnetospirillum marisnigri SP-1 and Magnetospirillum moscoviense BB-1.</title>
        <authorList>
            <person name="Koziaeva V."/>
            <person name="Dziuba M.V."/>
            <person name="Ivanov T.M."/>
            <person name="Kuznetsov B."/>
            <person name="Grouzdev D.S."/>
        </authorList>
    </citation>
    <scope>NUCLEOTIDE SEQUENCE [LARGE SCALE GENOMIC DNA]</scope>
    <source>
        <strain evidence="1 2">SP-1</strain>
    </source>
</reference>
<dbReference type="EMBL" id="LWQT01000088">
    <property type="protein sequence ID" value="OAN46674.1"/>
    <property type="molecule type" value="Genomic_DNA"/>
</dbReference>
<dbReference type="Pfam" id="PF12974">
    <property type="entry name" value="Phosphonate-bd"/>
    <property type="match status" value="1"/>
</dbReference>
<evidence type="ECO:0000313" key="1">
    <source>
        <dbReference type="EMBL" id="OAN46674.1"/>
    </source>
</evidence>
<dbReference type="PANTHER" id="PTHR35841">
    <property type="entry name" value="PHOSPHONATES-BINDING PERIPLASMIC PROTEIN"/>
    <property type="match status" value="1"/>
</dbReference>
<dbReference type="STRING" id="1285242.A6A04_06105"/>